<dbReference type="Proteomes" id="UP000298327">
    <property type="component" value="Unassembled WGS sequence"/>
</dbReference>
<protein>
    <submittedName>
        <fullName evidence="2">Uncharacterized protein</fullName>
    </submittedName>
</protein>
<feature type="region of interest" description="Disordered" evidence="1">
    <location>
        <begin position="208"/>
        <end position="230"/>
    </location>
</feature>
<keyword evidence="3" id="KW-1185">Reference proteome</keyword>
<accession>A0A4Y9XJQ5</accession>
<dbReference type="AlphaFoldDB" id="A0A4Y9XJQ5"/>
<reference evidence="2 3" key="1">
    <citation type="submission" date="2019-02" db="EMBL/GenBank/DDBJ databases">
        <title>Genome sequencing of the rare red list fungi Dentipellis fragilis.</title>
        <authorList>
            <person name="Buettner E."/>
            <person name="Kellner H."/>
        </authorList>
    </citation>
    <scope>NUCLEOTIDE SEQUENCE [LARGE SCALE GENOMIC DNA]</scope>
    <source>
        <strain evidence="2 3">DSM 105465</strain>
    </source>
</reference>
<name>A0A4Y9XJQ5_9AGAM</name>
<sequence length="313" mass="33769">METSRQAAANMAGTNDQVSTCRLIAMTFFAQWKYSRMIASVQGGVAVGMSLDVHLRNSMDLLGGGTFMDHDLFDLAGGVVNSGSNSLDHQTGSVGIFGSGVMFDRGTGSLSATSSPYRTSANFSASSDLFSSPVQHEIHGNISQSGAPVIFYPDEIAALRTIISEWAMLKSGVQTLSEKLTSTQSTATGAVERLTSVEAKVGVLEQRASSVGPVRNKRRSQRGNSERASRNTALEAIMHKKVICMLGIQYRGKKMSFVVPDIPDPHPIDPPHDGEPWTPIWTESIGDSSYNGHFIDRVHELCMADEANNPEDK</sequence>
<proteinExistence type="predicted"/>
<feature type="non-terminal residue" evidence="2">
    <location>
        <position position="313"/>
    </location>
</feature>
<dbReference type="EMBL" id="SEOQ01001874">
    <property type="protein sequence ID" value="TFY50344.1"/>
    <property type="molecule type" value="Genomic_DNA"/>
</dbReference>
<evidence type="ECO:0000313" key="3">
    <source>
        <dbReference type="Proteomes" id="UP000298327"/>
    </source>
</evidence>
<evidence type="ECO:0000313" key="2">
    <source>
        <dbReference type="EMBL" id="TFY50344.1"/>
    </source>
</evidence>
<organism evidence="2 3">
    <name type="scientific">Dentipellis fragilis</name>
    <dbReference type="NCBI Taxonomy" id="205917"/>
    <lineage>
        <taxon>Eukaryota</taxon>
        <taxon>Fungi</taxon>
        <taxon>Dikarya</taxon>
        <taxon>Basidiomycota</taxon>
        <taxon>Agaricomycotina</taxon>
        <taxon>Agaricomycetes</taxon>
        <taxon>Russulales</taxon>
        <taxon>Hericiaceae</taxon>
        <taxon>Dentipellis</taxon>
    </lineage>
</organism>
<comment type="caution">
    <text evidence="2">The sequence shown here is derived from an EMBL/GenBank/DDBJ whole genome shotgun (WGS) entry which is preliminary data.</text>
</comment>
<gene>
    <name evidence="2" type="ORF">EVG20_g11574</name>
</gene>
<evidence type="ECO:0000256" key="1">
    <source>
        <dbReference type="SAM" id="MobiDB-lite"/>
    </source>
</evidence>